<dbReference type="Proteomes" id="UP000077628">
    <property type="component" value="Unassembled WGS sequence"/>
</dbReference>
<dbReference type="Gene3D" id="3.30.70.1070">
    <property type="entry name" value="Sporulation related repeat"/>
    <property type="match status" value="1"/>
</dbReference>
<dbReference type="STRING" id="702114.A1355_01195"/>
<name>A0A177PDI9_9GAMM</name>
<dbReference type="SUPFAM" id="SSF52540">
    <property type="entry name" value="P-loop containing nucleoside triphosphate hydrolases"/>
    <property type="match status" value="1"/>
</dbReference>
<feature type="transmembrane region" description="Helical" evidence="2">
    <location>
        <begin position="241"/>
        <end position="262"/>
    </location>
</feature>
<feature type="domain" description="SPOR" evidence="3">
    <location>
        <begin position="438"/>
        <end position="517"/>
    </location>
</feature>
<feature type="region of interest" description="Disordered" evidence="1">
    <location>
        <begin position="324"/>
        <end position="371"/>
    </location>
</feature>
<dbReference type="InterPro" id="IPR052026">
    <property type="entry name" value="ExeA_AAA_ATPase_DNA-bind"/>
</dbReference>
<feature type="region of interest" description="Disordered" evidence="1">
    <location>
        <begin position="383"/>
        <end position="437"/>
    </location>
</feature>
<gene>
    <name evidence="4" type="ORF">A1355_01195</name>
</gene>
<accession>A0A177PDI9</accession>
<dbReference type="EMBL" id="LUUK01000012">
    <property type="protein sequence ID" value="OAI28326.1"/>
    <property type="molecule type" value="Genomic_DNA"/>
</dbReference>
<dbReference type="PROSITE" id="PS51724">
    <property type="entry name" value="SPOR"/>
    <property type="match status" value="1"/>
</dbReference>
<dbReference type="Pfam" id="PF13401">
    <property type="entry name" value="AAA_22"/>
    <property type="match status" value="1"/>
</dbReference>
<dbReference type="InterPro" id="IPR007730">
    <property type="entry name" value="SPOR-like_dom"/>
</dbReference>
<reference evidence="5" key="1">
    <citation type="submission" date="2016-03" db="EMBL/GenBank/DDBJ databases">
        <authorList>
            <person name="Heylen K."/>
            <person name="De Vos P."/>
            <person name="Vekeman B."/>
        </authorList>
    </citation>
    <scope>NUCLEOTIDE SEQUENCE [LARGE SCALE GENOMIC DNA]</scope>
    <source>
        <strain evidence="5">R-45383</strain>
    </source>
</reference>
<keyword evidence="5" id="KW-1185">Reference proteome</keyword>
<feature type="compositionally biased region" description="Low complexity" evidence="1">
    <location>
        <begin position="332"/>
        <end position="371"/>
    </location>
</feature>
<feature type="region of interest" description="Disordered" evidence="1">
    <location>
        <begin position="281"/>
        <end position="307"/>
    </location>
</feature>
<comment type="caution">
    <text evidence="4">The sequence shown here is derived from an EMBL/GenBank/DDBJ whole genome shotgun (WGS) entry which is preliminary data.</text>
</comment>
<keyword evidence="2" id="KW-0472">Membrane</keyword>
<dbReference type="SMART" id="SM00382">
    <property type="entry name" value="AAA"/>
    <property type="match status" value="1"/>
</dbReference>
<proteinExistence type="predicted"/>
<dbReference type="InterPro" id="IPR036680">
    <property type="entry name" value="SPOR-like_sf"/>
</dbReference>
<dbReference type="InterPro" id="IPR049945">
    <property type="entry name" value="AAA_22"/>
</dbReference>
<keyword evidence="2" id="KW-0812">Transmembrane</keyword>
<dbReference type="CDD" id="cd00009">
    <property type="entry name" value="AAA"/>
    <property type="match status" value="1"/>
</dbReference>
<dbReference type="InterPro" id="IPR003593">
    <property type="entry name" value="AAA+_ATPase"/>
</dbReference>
<sequence length="525" mass="56372">MPDNENLTYSYQKRTLDHRPERSLLTPERAQKLDLLVHLLSNLQQALVVCGPPGIGKTTLLEALQQSQREQWQISLLKATPASSFETIVHELLRSLNIPNLAASFDLTRLRELCGKQAVVLLIDDAGHLMPGLITMLIEFADSLPGLHLVFALSHDQFSIKAGTDRRIEDAHVIELPPLKQRHYRDFLQNLSALPGSAISFNAVTDPLIEALYLETHGIPGRILEELPKLAEQQGRTGARWGLWLGVIAVIAGTGGAMVWLWPNNDEKTLVAAPSLGKPTSQVLPAEPVNPPAQAPAETPAPASKPLTETAPVARAGELTADAAKPAPLPTPQSTQPLPTPPQTTKAAPAENEPNAVQTASAPVAAQPAPVAAPSLPAPIAASTAATPPVAPPTPAVTPTVPSKTESATPPVIAGKPPEKPAKPAKPSDQGDSDWIAAQPGTHYTLQVMTLSNKAGLPRFFKKYAEYSESLKYYTIRQGDQEKFVLIYGSFASPAEANQFKTLMPGEFQTAQPIRFKAIQKDGKR</sequence>
<dbReference type="InterPro" id="IPR027417">
    <property type="entry name" value="P-loop_NTPase"/>
</dbReference>
<keyword evidence="2" id="KW-1133">Transmembrane helix</keyword>
<dbReference type="GO" id="GO:0042834">
    <property type="term" value="F:peptidoglycan binding"/>
    <property type="evidence" value="ECO:0007669"/>
    <property type="project" value="InterPro"/>
</dbReference>
<dbReference type="PANTHER" id="PTHR35894:SF1">
    <property type="entry name" value="PHOSPHORIBULOKINASE _ URIDINE KINASE FAMILY"/>
    <property type="match status" value="1"/>
</dbReference>
<evidence type="ECO:0000256" key="1">
    <source>
        <dbReference type="SAM" id="MobiDB-lite"/>
    </source>
</evidence>
<dbReference type="AlphaFoldDB" id="A0A177PDI9"/>
<evidence type="ECO:0000259" key="3">
    <source>
        <dbReference type="PROSITE" id="PS51724"/>
    </source>
</evidence>
<evidence type="ECO:0000256" key="2">
    <source>
        <dbReference type="SAM" id="Phobius"/>
    </source>
</evidence>
<dbReference type="GO" id="GO:0016887">
    <property type="term" value="F:ATP hydrolysis activity"/>
    <property type="evidence" value="ECO:0007669"/>
    <property type="project" value="InterPro"/>
</dbReference>
<dbReference type="RefSeq" id="WP_064024115.1">
    <property type="nucleotide sequence ID" value="NZ_LUUK01000012.1"/>
</dbReference>
<evidence type="ECO:0000313" key="4">
    <source>
        <dbReference type="EMBL" id="OAI28326.1"/>
    </source>
</evidence>
<dbReference type="Gene3D" id="3.40.50.300">
    <property type="entry name" value="P-loop containing nucleotide triphosphate hydrolases"/>
    <property type="match status" value="1"/>
</dbReference>
<evidence type="ECO:0000313" key="5">
    <source>
        <dbReference type="Proteomes" id="UP000077628"/>
    </source>
</evidence>
<dbReference type="PANTHER" id="PTHR35894">
    <property type="entry name" value="GENERAL SECRETION PATHWAY PROTEIN A-RELATED"/>
    <property type="match status" value="1"/>
</dbReference>
<protein>
    <recommendedName>
        <fullName evidence="3">SPOR domain-containing protein</fullName>
    </recommendedName>
</protein>
<organism evidence="4 5">
    <name type="scientific">Methylomonas koyamae</name>
    <dbReference type="NCBI Taxonomy" id="702114"/>
    <lineage>
        <taxon>Bacteria</taxon>
        <taxon>Pseudomonadati</taxon>
        <taxon>Pseudomonadota</taxon>
        <taxon>Gammaproteobacteria</taxon>
        <taxon>Methylococcales</taxon>
        <taxon>Methylococcaceae</taxon>
        <taxon>Methylomonas</taxon>
    </lineage>
</organism>
<dbReference type="OrthoDB" id="6189127at2"/>
<dbReference type="Pfam" id="PF05036">
    <property type="entry name" value="SPOR"/>
    <property type="match status" value="1"/>
</dbReference>